<comment type="subcellular location">
    <subcellularLocation>
        <location evidence="2">Cytoplasm</location>
        <location evidence="2">Cytoskeleton</location>
        <location evidence="2">Flagellum axoneme</location>
    </subcellularLocation>
</comment>
<dbReference type="InterPro" id="IPR042815">
    <property type="entry name" value="DRC10"/>
</dbReference>
<gene>
    <name evidence="12" type="primary">LOC106813801</name>
</gene>
<keyword evidence="10" id="KW-0175">Coiled coil</keyword>
<keyword evidence="9" id="KW-0966">Cell projection</keyword>
<sequence>MASGDIDVQGRPTHDDIVNDNVIDNDNTFSQSFTLPNPAADDARDDSDKNLVTLFNQALSVPKPQTTTVLDPARKKLTSVEAQRVLAVVDDTIHKMALVSLFPHVLRNLDRLADPLGDELAEAFSQYRVLRELHDEIFEARSSDSDDETDLAGEQASALTGAEVGATRRIAEQRRDIEAKLARLCKVILRLFAANPAATEAVRAEAAAATVAVTTFIEQLRRLRAMALERLLTSPIEERESVALHRELSQRIQKNEVTMAKLEAELEVLQSDKASEVKKRNDIVRKLQADLNRIKMMAEDFVKRTRAEAHSQEVGDQRNSELKLEQLVQQLQQLASQLAETRQQHRDSELSLRKRKFKIETELENWLQKYDQDMGDRQFTYERIYGEYREESDQLMELEDRYDVLETQHRAIVEERRIEAEDRERRAREMALNARAAIIIQAYWKSFKVRKMLRAKSKKKGKGGGKKKGKK</sequence>
<dbReference type="PANTHER" id="PTHR31598">
    <property type="entry name" value="IQ DOMAIN-CONTAINING PROTEIN D"/>
    <property type="match status" value="1"/>
</dbReference>
<keyword evidence="7" id="KW-0969">Cilium</keyword>
<evidence type="ECO:0000256" key="2">
    <source>
        <dbReference type="ARBA" id="ARBA00004611"/>
    </source>
</evidence>
<organism evidence="11 12">
    <name type="scientific">Priapulus caudatus</name>
    <name type="common">Priapulid worm</name>
    <dbReference type="NCBI Taxonomy" id="37621"/>
    <lineage>
        <taxon>Eukaryota</taxon>
        <taxon>Metazoa</taxon>
        <taxon>Ecdysozoa</taxon>
        <taxon>Scalidophora</taxon>
        <taxon>Priapulida</taxon>
        <taxon>Priapulimorpha</taxon>
        <taxon>Priapulimorphida</taxon>
        <taxon>Priapulidae</taxon>
        <taxon>Priapulus</taxon>
    </lineage>
</organism>
<dbReference type="PROSITE" id="PS50096">
    <property type="entry name" value="IQ"/>
    <property type="match status" value="1"/>
</dbReference>
<evidence type="ECO:0000256" key="3">
    <source>
        <dbReference type="ARBA" id="ARBA00009071"/>
    </source>
</evidence>
<dbReference type="Proteomes" id="UP000695022">
    <property type="component" value="Unplaced"/>
</dbReference>
<evidence type="ECO:0000256" key="8">
    <source>
        <dbReference type="ARBA" id="ARBA00023212"/>
    </source>
</evidence>
<name>A0ABM1EMU1_PRICU</name>
<dbReference type="RefSeq" id="XP_014673512.1">
    <property type="nucleotide sequence ID" value="XM_014818026.1"/>
</dbReference>
<protein>
    <recommendedName>
        <fullName evidence="4">Dynein regulatory complex protein 10</fullName>
    </recommendedName>
</protein>
<dbReference type="GeneID" id="106813801"/>
<reference evidence="12" key="1">
    <citation type="submission" date="2025-08" db="UniProtKB">
        <authorList>
            <consortium name="RefSeq"/>
        </authorList>
    </citation>
    <scope>IDENTIFICATION</scope>
</reference>
<proteinExistence type="inferred from homology"/>
<keyword evidence="11" id="KW-1185">Reference proteome</keyword>
<evidence type="ECO:0000313" key="11">
    <source>
        <dbReference type="Proteomes" id="UP000695022"/>
    </source>
</evidence>
<keyword evidence="8" id="KW-0206">Cytoskeleton</keyword>
<evidence type="ECO:0000256" key="10">
    <source>
        <dbReference type="SAM" id="Coils"/>
    </source>
</evidence>
<dbReference type="PANTHER" id="PTHR31598:SF1">
    <property type="entry name" value="DYNEIN REGULATORY COMPLEX PROTEIN 10"/>
    <property type="match status" value="1"/>
</dbReference>
<keyword evidence="5" id="KW-0963">Cytoplasm</keyword>
<feature type="coiled-coil region" evidence="10">
    <location>
        <begin position="245"/>
        <end position="279"/>
    </location>
</feature>
<accession>A0ABM1EMU1</accession>
<comment type="similarity">
    <text evidence="3">Belongs to the DRC10 family.</text>
</comment>
<comment type="function">
    <text evidence="1">Component of the nexin-dynein regulatory complex (N-DRC), a key regulator of ciliary/flagellar motility which maintains the alignment and integrity of the distal axoneme and regulates microtubule sliding in motile axonemes.</text>
</comment>
<evidence type="ECO:0000256" key="9">
    <source>
        <dbReference type="ARBA" id="ARBA00023273"/>
    </source>
</evidence>
<feature type="coiled-coil region" evidence="10">
    <location>
        <begin position="317"/>
        <end position="351"/>
    </location>
</feature>
<keyword evidence="6" id="KW-0282">Flagellum</keyword>
<evidence type="ECO:0000256" key="7">
    <source>
        <dbReference type="ARBA" id="ARBA00023069"/>
    </source>
</evidence>
<evidence type="ECO:0000256" key="4">
    <source>
        <dbReference type="ARBA" id="ARBA00021752"/>
    </source>
</evidence>
<evidence type="ECO:0000256" key="6">
    <source>
        <dbReference type="ARBA" id="ARBA00022846"/>
    </source>
</evidence>
<dbReference type="CDD" id="cd23767">
    <property type="entry name" value="IQCD"/>
    <property type="match status" value="1"/>
</dbReference>
<evidence type="ECO:0000256" key="1">
    <source>
        <dbReference type="ARBA" id="ARBA00003029"/>
    </source>
</evidence>
<evidence type="ECO:0000313" key="12">
    <source>
        <dbReference type="RefSeq" id="XP_014673512.1"/>
    </source>
</evidence>
<evidence type="ECO:0000256" key="5">
    <source>
        <dbReference type="ARBA" id="ARBA00022490"/>
    </source>
</evidence>
<feature type="coiled-coil region" evidence="10">
    <location>
        <begin position="381"/>
        <end position="415"/>
    </location>
</feature>